<sequence length="237" mass="25989">MIVIPAIDLLNGKCVRLYQGDFNQTEKVADDPFNQLDRFINDGAEIVHIVDLDGARDQTKRQYELIKQLCERATVPIQIGGGIRSIETVEQLIEAGASRLVIGTAALENLAFLKEAVKKYPDQIVVGIDAKNEKVATHGWETVSSIDYIEFAKKIESLGVKTIVFTDISKDGTMSGPNLDQLDKLNQAVNCKIVASGGISQYDDLIAVANLGIEEAIVGKAIYQEKITLKGARQLWT</sequence>
<keyword evidence="16" id="KW-1185">Reference proteome</keyword>
<dbReference type="GO" id="GO:0000162">
    <property type="term" value="P:L-tryptophan biosynthetic process"/>
    <property type="evidence" value="ECO:0007669"/>
    <property type="project" value="TreeGrafter"/>
</dbReference>
<dbReference type="InterPro" id="IPR044524">
    <property type="entry name" value="Isoase_HisA-like"/>
</dbReference>
<dbReference type="PANTHER" id="PTHR43090:SF2">
    <property type="entry name" value="1-(5-PHOSPHORIBOSYL)-5-[(5-PHOSPHORIBOSYLAMINO)METHYLIDENEAMINO] IMIDAZOLE-4-CARBOXAMIDE ISOMERASE"/>
    <property type="match status" value="1"/>
</dbReference>
<dbReference type="RefSeq" id="WP_015010079.1">
    <property type="nucleotide sequence ID" value="NC_018704.1"/>
</dbReference>
<comment type="similarity">
    <text evidence="4 12 13">Belongs to the HisA/HisF family.</text>
</comment>
<dbReference type="Gene3D" id="3.20.20.70">
    <property type="entry name" value="Aldolase class I"/>
    <property type="match status" value="1"/>
</dbReference>
<dbReference type="InterPro" id="IPR023016">
    <property type="entry name" value="HisA/PriA"/>
</dbReference>
<evidence type="ECO:0000256" key="12">
    <source>
        <dbReference type="HAMAP-Rule" id="MF_01014"/>
    </source>
</evidence>
<evidence type="ECO:0000256" key="5">
    <source>
        <dbReference type="ARBA" id="ARBA00012550"/>
    </source>
</evidence>
<evidence type="ECO:0000256" key="11">
    <source>
        <dbReference type="ARBA" id="ARBA00030547"/>
    </source>
</evidence>
<dbReference type="GO" id="GO:0000105">
    <property type="term" value="P:L-histidine biosynthetic process"/>
    <property type="evidence" value="ECO:0007669"/>
    <property type="project" value="UniProtKB-UniRule"/>
</dbReference>
<evidence type="ECO:0000256" key="4">
    <source>
        <dbReference type="ARBA" id="ARBA00009667"/>
    </source>
</evidence>
<evidence type="ECO:0000256" key="13">
    <source>
        <dbReference type="RuleBase" id="RU003657"/>
    </source>
</evidence>
<dbReference type="CDD" id="cd04732">
    <property type="entry name" value="HisA"/>
    <property type="match status" value="1"/>
</dbReference>
<dbReference type="InterPro" id="IPR006062">
    <property type="entry name" value="His_biosynth"/>
</dbReference>
<evidence type="ECO:0000256" key="2">
    <source>
        <dbReference type="ARBA" id="ARBA00004496"/>
    </source>
</evidence>
<evidence type="ECO:0000256" key="1">
    <source>
        <dbReference type="ARBA" id="ARBA00000901"/>
    </source>
</evidence>
<protein>
    <recommendedName>
        <fullName evidence="6 12">1-(5-phosphoribosyl)-5-[(5-phosphoribosylamino)methylideneamino] imidazole-4-carboxamide isomerase</fullName>
        <ecNumber evidence="5 12">5.3.1.16</ecNumber>
    </recommendedName>
    <alternativeName>
        <fullName evidence="11 12">Phosphoribosylformimino-5-aminoimidazole carboxamide ribotide isomerase</fullName>
    </alternativeName>
</protein>
<keyword evidence="9 12" id="KW-0368">Histidine biosynthesis</keyword>
<dbReference type="HOGENOM" id="CLU_048577_1_1_9"/>
<dbReference type="OrthoDB" id="9807749at2"/>
<reference evidence="15 16" key="1">
    <citation type="submission" date="2011-01" db="EMBL/GenBank/DDBJ databases">
        <title>Whole genome sequence of Amphibacillus xylinus NBRC 15112.</title>
        <authorList>
            <person name="Nakazawa H."/>
            <person name="Katano Y."/>
            <person name="Nakamura S."/>
            <person name="Sasagawa M."/>
            <person name="Fukada J."/>
            <person name="Arai T."/>
            <person name="Sasakura N."/>
            <person name="Mochizuki D."/>
            <person name="Hosoyama A."/>
            <person name="Harada K."/>
            <person name="Horikawa H."/>
            <person name="Kato Y."/>
            <person name="Harada T."/>
            <person name="Sasaki K."/>
            <person name="Sekiguchi M."/>
            <person name="Hodoyama M."/>
            <person name="Nishiko R."/>
            <person name="Narita H."/>
            <person name="Hanamaki A."/>
            <person name="Hata C."/>
            <person name="Konno Y."/>
            <person name="Niimura Y."/>
            <person name="Yamazaki S."/>
            <person name="Fujita N."/>
        </authorList>
    </citation>
    <scope>NUCLEOTIDE SEQUENCE [LARGE SCALE GENOMIC DNA]</scope>
    <source>
        <strain evidence="16">ATCC 51415 / DSM 6626 / JCM 7361 / LMG 17667 / NBRC 15112 / Ep01</strain>
    </source>
</reference>
<keyword evidence="7 12" id="KW-0963">Cytoplasm</keyword>
<comment type="subcellular location">
    <subcellularLocation>
        <location evidence="2 12 14">Cytoplasm</location>
    </subcellularLocation>
</comment>
<evidence type="ECO:0000256" key="3">
    <source>
        <dbReference type="ARBA" id="ARBA00005133"/>
    </source>
</evidence>
<proteinExistence type="inferred from homology"/>
<dbReference type="PATRIC" id="fig|698758.3.peg.1341"/>
<dbReference type="EMBL" id="AP012050">
    <property type="protein sequence ID" value="BAM47475.1"/>
    <property type="molecule type" value="Genomic_DNA"/>
</dbReference>
<dbReference type="Pfam" id="PF00977">
    <property type="entry name" value="His_biosynth"/>
    <property type="match status" value="1"/>
</dbReference>
<dbReference type="PANTHER" id="PTHR43090">
    <property type="entry name" value="1-(5-PHOSPHORIBOSYL)-5-[(5-PHOSPHORIBOSYLAMINO)METHYLIDENEAMINO] IMIDAZOLE-4-CARBOXAMIDE ISOMERASE"/>
    <property type="match status" value="1"/>
</dbReference>
<dbReference type="GO" id="GO:0003949">
    <property type="term" value="F:1-(5-phosphoribosyl)-5-[(5-phosphoribosylamino)methylideneamino]imidazole-4-carboxamide isomerase activity"/>
    <property type="evidence" value="ECO:0007669"/>
    <property type="project" value="UniProtKB-UniRule"/>
</dbReference>
<dbReference type="NCBIfam" id="TIGR00007">
    <property type="entry name" value="1-(5-phosphoribosyl)-5-[(5-phosphoribosylamino)methylideneamino]imidazole-4-carboxamide isomerase"/>
    <property type="match status" value="1"/>
</dbReference>
<evidence type="ECO:0000256" key="10">
    <source>
        <dbReference type="ARBA" id="ARBA00023235"/>
    </source>
</evidence>
<organism evidence="15 16">
    <name type="scientific">Amphibacillus xylanus (strain ATCC 51415 / DSM 6626 / JCM 7361 / LMG 17667 / NBRC 15112 / Ep01)</name>
    <dbReference type="NCBI Taxonomy" id="698758"/>
    <lineage>
        <taxon>Bacteria</taxon>
        <taxon>Bacillati</taxon>
        <taxon>Bacillota</taxon>
        <taxon>Bacilli</taxon>
        <taxon>Bacillales</taxon>
        <taxon>Bacillaceae</taxon>
        <taxon>Amphibacillus</taxon>
    </lineage>
</organism>
<dbReference type="UniPathway" id="UPA00031">
    <property type="reaction ID" value="UER00009"/>
</dbReference>
<evidence type="ECO:0000313" key="15">
    <source>
        <dbReference type="EMBL" id="BAM47475.1"/>
    </source>
</evidence>
<keyword evidence="8 12" id="KW-0028">Amino-acid biosynthesis</keyword>
<dbReference type="FunFam" id="3.20.20.70:FF:000009">
    <property type="entry name" value="1-(5-phosphoribosyl)-5-[(5-phosphoribosylamino)methylideneamino] imidazole-4-carboxamide isomerase"/>
    <property type="match status" value="1"/>
</dbReference>
<dbReference type="InterPro" id="IPR006063">
    <property type="entry name" value="HisA_bact_arch"/>
</dbReference>
<comment type="catalytic activity">
    <reaction evidence="1 12 14">
        <text>1-(5-phospho-beta-D-ribosyl)-5-[(5-phospho-beta-D-ribosylamino)methylideneamino]imidazole-4-carboxamide = 5-[(5-phospho-1-deoxy-D-ribulos-1-ylimino)methylamino]-1-(5-phospho-beta-D-ribosyl)imidazole-4-carboxamide</text>
        <dbReference type="Rhea" id="RHEA:15469"/>
        <dbReference type="ChEBI" id="CHEBI:58435"/>
        <dbReference type="ChEBI" id="CHEBI:58525"/>
        <dbReference type="EC" id="5.3.1.16"/>
    </reaction>
</comment>
<dbReference type="EC" id="5.3.1.16" evidence="5 12"/>
<keyword evidence="10 12" id="KW-0413">Isomerase</keyword>
<name>K0IY92_AMPXN</name>
<comment type="pathway">
    <text evidence="3 12 14">Amino-acid biosynthesis; L-histidine biosynthesis; L-histidine from 5-phospho-alpha-D-ribose 1-diphosphate: step 4/9.</text>
</comment>
<dbReference type="GO" id="GO:0005737">
    <property type="term" value="C:cytoplasm"/>
    <property type="evidence" value="ECO:0007669"/>
    <property type="project" value="UniProtKB-SubCell"/>
</dbReference>
<feature type="active site" description="Proton acceptor" evidence="12">
    <location>
        <position position="8"/>
    </location>
</feature>
<evidence type="ECO:0000313" key="16">
    <source>
        <dbReference type="Proteomes" id="UP000006294"/>
    </source>
</evidence>
<dbReference type="STRING" id="698758.AXY_13430"/>
<evidence type="ECO:0000256" key="8">
    <source>
        <dbReference type="ARBA" id="ARBA00022605"/>
    </source>
</evidence>
<evidence type="ECO:0000256" key="7">
    <source>
        <dbReference type="ARBA" id="ARBA00022490"/>
    </source>
</evidence>
<feature type="active site" description="Proton donor" evidence="12">
    <location>
        <position position="129"/>
    </location>
</feature>
<gene>
    <name evidence="12 15" type="primary">hisA</name>
    <name evidence="15" type="ordered locus">AXY_13430</name>
</gene>
<dbReference type="AlphaFoldDB" id="K0IY92"/>
<accession>K0IY92</accession>
<dbReference type="InterPro" id="IPR013785">
    <property type="entry name" value="Aldolase_TIM"/>
</dbReference>
<dbReference type="InterPro" id="IPR011060">
    <property type="entry name" value="RibuloseP-bd_barrel"/>
</dbReference>
<evidence type="ECO:0000256" key="6">
    <source>
        <dbReference type="ARBA" id="ARBA00018464"/>
    </source>
</evidence>
<dbReference type="HAMAP" id="MF_01014">
    <property type="entry name" value="HisA"/>
    <property type="match status" value="1"/>
</dbReference>
<dbReference type="eggNOG" id="COG0106">
    <property type="taxonomic scope" value="Bacteria"/>
</dbReference>
<evidence type="ECO:0000256" key="14">
    <source>
        <dbReference type="RuleBase" id="RU003658"/>
    </source>
</evidence>
<dbReference type="KEGG" id="axl:AXY_13430"/>
<dbReference type="Proteomes" id="UP000006294">
    <property type="component" value="Chromosome"/>
</dbReference>
<evidence type="ECO:0000256" key="9">
    <source>
        <dbReference type="ARBA" id="ARBA00023102"/>
    </source>
</evidence>
<dbReference type="SUPFAM" id="SSF51366">
    <property type="entry name" value="Ribulose-phoshate binding barrel"/>
    <property type="match status" value="1"/>
</dbReference>